<proteinExistence type="predicted"/>
<dbReference type="PANTHER" id="PTHR48100:SF10">
    <property type="entry name" value="2-CARBOXY-D-ARABINITOL-1-PHOSPHATASE-RELATED"/>
    <property type="match status" value="1"/>
</dbReference>
<evidence type="ECO:0000313" key="3">
    <source>
        <dbReference type="Proteomes" id="UP000001203"/>
    </source>
</evidence>
<protein>
    <submittedName>
        <fullName evidence="2">Phosphoglycerate mutase</fullName>
    </submittedName>
</protein>
<dbReference type="PROSITE" id="PS00175">
    <property type="entry name" value="PG_MUTASE"/>
    <property type="match status" value="1"/>
</dbReference>
<dbReference type="InterPro" id="IPR001345">
    <property type="entry name" value="PG/BPGM_mutase_AS"/>
</dbReference>
<keyword evidence="3" id="KW-1185">Reference proteome</keyword>
<dbReference type="HOGENOM" id="CLU_035286_1_0_3"/>
<dbReference type="SUPFAM" id="SSF53254">
    <property type="entry name" value="Phosphoglycerate mutase-like"/>
    <property type="match status" value="2"/>
</dbReference>
<dbReference type="STRING" id="43989.cce_2454"/>
<evidence type="ECO:0000313" key="2">
    <source>
        <dbReference type="EMBL" id="ACB51802.1"/>
    </source>
</evidence>
<dbReference type="RefSeq" id="WP_009544851.1">
    <property type="nucleotide sequence ID" value="NC_010546.1"/>
</dbReference>
<accession>B1WRF3</accession>
<dbReference type="InterPro" id="IPR050275">
    <property type="entry name" value="PGM_Phosphatase"/>
</dbReference>
<sequence length="447" mass="50486">MTTRVIIVRHGQSSYNAQRLIQGRSDESVVTEKGRQDAQKVGNTLSSLTIDAIYCSPLQRARTTAEIIQNCFKEPPTLSPTEQLREVDLPLWEKLHKDEVAKKFPEDYKCWKQRPHEFKMVLSTSEGQREHFPVLSLYEQAQEFWKNLLEKHQNQTILIVAHNGINRCLIMSAIGVPPSHYHRIQQSNCCINVLNFTGSWGETVQLESLNQTSHLGIPIPPPRSADNVLRLLFIRHGETQWNRESRFQGIRDIPLNENGKKQAQKAADFLKEINIDFGVSSPLLRPKETAEIILQYHSDITLDLRPALTEICHGLWEGKLETEIEANFPGMLKQWKDAPETVQMPEGETLQQVWDRAVACWQEIVKNYSNDPNPKIGIVVAHDAINKVILCELLGLNPANFWNIKQGNGCVSVIDYPKGVDGHPVLQAINLTSHLGGVLDQTAAGAL</sequence>
<feature type="binding site" evidence="1">
    <location>
        <begin position="235"/>
        <end position="242"/>
    </location>
    <ligand>
        <name>substrate</name>
    </ligand>
</feature>
<dbReference type="SMART" id="SM00855">
    <property type="entry name" value="PGAM"/>
    <property type="match status" value="2"/>
</dbReference>
<dbReference type="PANTHER" id="PTHR48100">
    <property type="entry name" value="BROAD-SPECIFICITY PHOSPHATASE YOR283W-RELATED"/>
    <property type="match status" value="1"/>
</dbReference>
<dbReference type="CDD" id="cd07067">
    <property type="entry name" value="HP_PGM_like"/>
    <property type="match status" value="2"/>
</dbReference>
<dbReference type="InterPro" id="IPR029033">
    <property type="entry name" value="His_PPase_superfam"/>
</dbReference>
<dbReference type="EMBL" id="CP000806">
    <property type="protein sequence ID" value="ACB51802.1"/>
    <property type="molecule type" value="Genomic_DNA"/>
</dbReference>
<name>B1WRF3_CROS5</name>
<organism evidence="2 3">
    <name type="scientific">Crocosphaera subtropica (strain ATCC 51142 / BH68)</name>
    <name type="common">Cyanothece sp. (strain ATCC 51142)</name>
    <dbReference type="NCBI Taxonomy" id="43989"/>
    <lineage>
        <taxon>Bacteria</taxon>
        <taxon>Bacillati</taxon>
        <taxon>Cyanobacteriota</taxon>
        <taxon>Cyanophyceae</taxon>
        <taxon>Oscillatoriophycideae</taxon>
        <taxon>Chroococcales</taxon>
        <taxon>Aphanothecaceae</taxon>
        <taxon>Crocosphaera</taxon>
        <taxon>Crocosphaera subtropica</taxon>
    </lineage>
</organism>
<reference evidence="2 3" key="1">
    <citation type="journal article" date="2008" name="Proc. Natl. Acad. Sci. U.S.A.">
        <title>The genome of Cyanothece 51142, a unicellular diazotrophic cyanobacterium important in the marine nitrogen cycle.</title>
        <authorList>
            <person name="Welsh E.A."/>
            <person name="Liberton M."/>
            <person name="Stoeckel J."/>
            <person name="Loh T."/>
            <person name="Elvitigala T."/>
            <person name="Wang C."/>
            <person name="Wollam A."/>
            <person name="Fulton R.S."/>
            <person name="Clifton S.W."/>
            <person name="Jacobs J.M."/>
            <person name="Aurora R."/>
            <person name="Ghosh B.K."/>
            <person name="Sherman L.A."/>
            <person name="Smith R.D."/>
            <person name="Wilson R.K."/>
            <person name="Pakrasi H.B."/>
        </authorList>
    </citation>
    <scope>NUCLEOTIDE SEQUENCE [LARGE SCALE GENOMIC DNA]</scope>
    <source>
        <strain evidence="3">ATCC 51142 / BH68</strain>
    </source>
</reference>
<dbReference type="Proteomes" id="UP000001203">
    <property type="component" value="Chromosome circular"/>
</dbReference>
<dbReference type="KEGG" id="cyt:cce_2454"/>
<dbReference type="Pfam" id="PF00300">
    <property type="entry name" value="His_Phos_1"/>
    <property type="match status" value="2"/>
</dbReference>
<evidence type="ECO:0000256" key="1">
    <source>
        <dbReference type="PIRSR" id="PIRSR613078-2"/>
    </source>
</evidence>
<dbReference type="OrthoDB" id="9781415at2"/>
<dbReference type="GO" id="GO:0016791">
    <property type="term" value="F:phosphatase activity"/>
    <property type="evidence" value="ECO:0007669"/>
    <property type="project" value="TreeGrafter"/>
</dbReference>
<dbReference type="InterPro" id="IPR013078">
    <property type="entry name" value="His_Pase_superF_clade-1"/>
</dbReference>
<feature type="binding site" evidence="1">
    <location>
        <position position="285"/>
    </location>
    <ligand>
        <name>substrate</name>
    </ligand>
</feature>
<dbReference type="Gene3D" id="3.40.50.1240">
    <property type="entry name" value="Phosphoglycerate mutase-like"/>
    <property type="match status" value="2"/>
</dbReference>
<gene>
    <name evidence="2" type="primary">gpmB</name>
    <name evidence="2" type="ordered locus">cce_2454</name>
</gene>
<dbReference type="eggNOG" id="COG0406">
    <property type="taxonomic scope" value="Bacteria"/>
</dbReference>
<dbReference type="AlphaFoldDB" id="B1WRF3"/>